<evidence type="ECO:0000313" key="3">
    <source>
        <dbReference type="Proteomes" id="UP000590749"/>
    </source>
</evidence>
<feature type="transmembrane region" description="Helical" evidence="1">
    <location>
        <begin position="185"/>
        <end position="203"/>
    </location>
</feature>
<feature type="transmembrane region" description="Helical" evidence="1">
    <location>
        <begin position="230"/>
        <end position="251"/>
    </location>
</feature>
<dbReference type="EMBL" id="JACHXF010000005">
    <property type="protein sequence ID" value="MBB3095271.1"/>
    <property type="molecule type" value="Genomic_DNA"/>
</dbReference>
<dbReference type="Proteomes" id="UP000590749">
    <property type="component" value="Unassembled WGS sequence"/>
</dbReference>
<keyword evidence="3" id="KW-1185">Reference proteome</keyword>
<feature type="transmembrane region" description="Helical" evidence="1">
    <location>
        <begin position="334"/>
        <end position="358"/>
    </location>
</feature>
<feature type="transmembrane region" description="Helical" evidence="1">
    <location>
        <begin position="451"/>
        <end position="472"/>
    </location>
</feature>
<dbReference type="RefSeq" id="WP_183219841.1">
    <property type="nucleotide sequence ID" value="NZ_BMPW01000022.1"/>
</dbReference>
<feature type="transmembrane region" description="Helical" evidence="1">
    <location>
        <begin position="155"/>
        <end position="178"/>
    </location>
</feature>
<name>A0A7W5AFV2_9ACTN</name>
<keyword evidence="1" id="KW-0812">Transmembrane</keyword>
<feature type="transmembrane region" description="Helical" evidence="1">
    <location>
        <begin position="492"/>
        <end position="516"/>
    </location>
</feature>
<comment type="caution">
    <text evidence="2">The sequence shown here is derived from an EMBL/GenBank/DDBJ whole genome shotgun (WGS) entry which is preliminary data.</text>
</comment>
<dbReference type="AlphaFoldDB" id="A0A7W5AFV2"/>
<feature type="transmembrane region" description="Helical" evidence="1">
    <location>
        <begin position="287"/>
        <end position="306"/>
    </location>
</feature>
<feature type="transmembrane region" description="Helical" evidence="1">
    <location>
        <begin position="75"/>
        <end position="95"/>
    </location>
</feature>
<proteinExistence type="predicted"/>
<gene>
    <name evidence="2" type="ORF">FHR83_002934</name>
</gene>
<keyword evidence="1" id="KW-1133">Transmembrane helix</keyword>
<reference evidence="2 3" key="1">
    <citation type="submission" date="2020-08" db="EMBL/GenBank/DDBJ databases">
        <title>Genomic Encyclopedia of Type Strains, Phase III (KMG-III): the genomes of soil and plant-associated and newly described type strains.</title>
        <authorList>
            <person name="Whitman W."/>
        </authorList>
    </citation>
    <scope>NUCLEOTIDE SEQUENCE [LARGE SCALE GENOMIC DNA]</scope>
    <source>
        <strain evidence="2 3">CECT 3287</strain>
    </source>
</reference>
<sequence>MPAALLAHGLRRERAVLPWWIAGTGALFLVQSTQSQDLYADPAALARLRETVGANTAVIAMSGPPELLTSIGGEIVFEIFGFAAVVVALMNMFLIGRHTRGDEETGRAELLRSTPIGRRTPVFAALRLALLADLVTGAVVFAVLAGTGLPVGGSLLVAAATAALGWLFAALTVLAAQVFEHTRGVYATVGSVIGAAWALRAVGDTGAGAVAWASPIGWGQRTWAFGADRWWPLAITLGASAVLVLAALAALDRRDFGAGLLRSRPGRPHASRALGTPSGLAWRLQRGLIIGWTVGVGLLGVAYGSIADSIEQWVADNPETAEFLPGGAGEVVDAFLALSVTLCALLAAAAGVAAVLRARAEELAGRAEPILATATSRGAWLGGHLGVALAGSALVLLAGGAGEGLAYGLTVGDPGQALRMAGAALAVLPAVWAVVAVAVFGLGWAARAAAAAAWSVLAYCAVVQLFAASFGLPPWAQRLSPFTHLPRAPLEAVTAGPALAVGAVAAALVAAGVAGFRRRDVGY</sequence>
<feature type="transmembrane region" description="Helical" evidence="1">
    <location>
        <begin position="128"/>
        <end position="149"/>
    </location>
</feature>
<organism evidence="2 3">
    <name type="scientific">Actinoplanes campanulatus</name>
    <dbReference type="NCBI Taxonomy" id="113559"/>
    <lineage>
        <taxon>Bacteria</taxon>
        <taxon>Bacillati</taxon>
        <taxon>Actinomycetota</taxon>
        <taxon>Actinomycetes</taxon>
        <taxon>Micromonosporales</taxon>
        <taxon>Micromonosporaceae</taxon>
        <taxon>Actinoplanes</taxon>
    </lineage>
</organism>
<protein>
    <submittedName>
        <fullName evidence="2">ABC-2 type transport system permease protein</fullName>
    </submittedName>
</protein>
<feature type="transmembrane region" description="Helical" evidence="1">
    <location>
        <begin position="379"/>
        <end position="401"/>
    </location>
</feature>
<feature type="transmembrane region" description="Helical" evidence="1">
    <location>
        <begin position="421"/>
        <end position="444"/>
    </location>
</feature>
<keyword evidence="1" id="KW-0472">Membrane</keyword>
<evidence type="ECO:0000256" key="1">
    <source>
        <dbReference type="SAM" id="Phobius"/>
    </source>
</evidence>
<accession>A0A7W5AFV2</accession>
<evidence type="ECO:0000313" key="2">
    <source>
        <dbReference type="EMBL" id="MBB3095271.1"/>
    </source>
</evidence>